<evidence type="ECO:0000256" key="2">
    <source>
        <dbReference type="ARBA" id="ARBA00022475"/>
    </source>
</evidence>
<dbReference type="InterPro" id="IPR003339">
    <property type="entry name" value="ABC/ECF_trnsptr_transmembrane"/>
</dbReference>
<feature type="transmembrane region" description="Helical" evidence="6">
    <location>
        <begin position="147"/>
        <end position="166"/>
    </location>
</feature>
<dbReference type="GO" id="GO:0043190">
    <property type="term" value="C:ATP-binding cassette (ABC) transporter complex"/>
    <property type="evidence" value="ECO:0007669"/>
    <property type="project" value="InterPro"/>
</dbReference>
<keyword evidence="5 6" id="KW-0472">Membrane</keyword>
<dbReference type="Pfam" id="PF02361">
    <property type="entry name" value="CbiQ"/>
    <property type="match status" value="1"/>
</dbReference>
<evidence type="ECO:0000256" key="6">
    <source>
        <dbReference type="SAM" id="Phobius"/>
    </source>
</evidence>
<proteinExistence type="predicted"/>
<evidence type="ECO:0000256" key="3">
    <source>
        <dbReference type="ARBA" id="ARBA00022692"/>
    </source>
</evidence>
<evidence type="ECO:0000256" key="4">
    <source>
        <dbReference type="ARBA" id="ARBA00022989"/>
    </source>
</evidence>
<organism evidence="7 8">
    <name type="scientific">Oceanotoga teriensis</name>
    <dbReference type="NCBI Taxonomy" id="515440"/>
    <lineage>
        <taxon>Bacteria</taxon>
        <taxon>Thermotogati</taxon>
        <taxon>Thermotogota</taxon>
        <taxon>Thermotogae</taxon>
        <taxon>Petrotogales</taxon>
        <taxon>Petrotogaceae</taxon>
        <taxon>Oceanotoga</taxon>
    </lineage>
</organism>
<dbReference type="InterPro" id="IPR012809">
    <property type="entry name" value="ECF_CbiQ"/>
</dbReference>
<gene>
    <name evidence="7" type="ORF">C7380_10896</name>
</gene>
<evidence type="ECO:0000256" key="1">
    <source>
        <dbReference type="ARBA" id="ARBA00004651"/>
    </source>
</evidence>
<feature type="transmembrane region" description="Helical" evidence="6">
    <location>
        <begin position="108"/>
        <end position="127"/>
    </location>
</feature>
<keyword evidence="3 6" id="KW-0812">Transmembrane</keyword>
<dbReference type="AlphaFoldDB" id="A0AA45C6U3"/>
<dbReference type="PANTHER" id="PTHR43723">
    <property type="entry name" value="COBALT TRANSPORT PROTEIN CBIQ"/>
    <property type="match status" value="1"/>
</dbReference>
<dbReference type="PANTHER" id="PTHR43723:SF1">
    <property type="entry name" value="COBALT TRANSPORT PROTEIN CBIQ"/>
    <property type="match status" value="1"/>
</dbReference>
<accession>A0AA45C6U3</accession>
<protein>
    <submittedName>
        <fullName evidence="7">Cobalt/nickel transport system permease protein</fullName>
    </submittedName>
</protein>
<keyword evidence="2" id="KW-1003">Cell membrane</keyword>
<dbReference type="NCBIfam" id="TIGR02454">
    <property type="entry name" value="ECF_T_CbiQ"/>
    <property type="match status" value="1"/>
</dbReference>
<feature type="transmembrane region" description="Helical" evidence="6">
    <location>
        <begin position="233"/>
        <end position="250"/>
    </location>
</feature>
<dbReference type="Proteomes" id="UP000245921">
    <property type="component" value="Unassembled WGS sequence"/>
</dbReference>
<dbReference type="InterPro" id="IPR052770">
    <property type="entry name" value="Cobalt_transport_CbiQ"/>
</dbReference>
<keyword evidence="8" id="KW-1185">Reference proteome</keyword>
<comment type="caution">
    <text evidence="7">The sequence shown here is derived from an EMBL/GenBank/DDBJ whole genome shotgun (WGS) entry which is preliminary data.</text>
</comment>
<name>A0AA45C6U3_9BACT</name>
<dbReference type="CDD" id="cd16914">
    <property type="entry name" value="EcfT"/>
    <property type="match status" value="1"/>
</dbReference>
<evidence type="ECO:0000313" key="8">
    <source>
        <dbReference type="Proteomes" id="UP000245921"/>
    </source>
</evidence>
<evidence type="ECO:0000256" key="5">
    <source>
        <dbReference type="ARBA" id="ARBA00023136"/>
    </source>
</evidence>
<sequence>MFLDISRVKRMIINNLSYENILKNTHPMEKFLFSMGTLIITITMDKHFISLLIFIVMNSILILKIKLNLKSLLKLYSIPFLFVILSIIPLIISFDFKQISILKNNLKYSINLILKVFSAISCTYFFIISTPMNDMDIIMEKFKMPSIFRELFMLTYRYIFLLIKFSQEIFISQKSRSGYKNYKTSFNSLSLLIVQTFNKSLRHSLNADMALKSRSISNQIQFMQRKYKINKKNYIYSIIWFISIISLGMII</sequence>
<evidence type="ECO:0000313" key="7">
    <source>
        <dbReference type="EMBL" id="PWJ93266.1"/>
    </source>
</evidence>
<comment type="subcellular location">
    <subcellularLocation>
        <location evidence="1">Cell membrane</location>
        <topology evidence="1">Multi-pass membrane protein</topology>
    </subcellularLocation>
</comment>
<dbReference type="EMBL" id="QGGI01000008">
    <property type="protein sequence ID" value="PWJ93266.1"/>
    <property type="molecule type" value="Genomic_DNA"/>
</dbReference>
<reference evidence="7 8" key="1">
    <citation type="submission" date="2018-05" db="EMBL/GenBank/DDBJ databases">
        <title>Genomic Encyclopedia of Type Strains, Phase IV (KMG-IV): sequencing the most valuable type-strain genomes for metagenomic binning, comparative biology and taxonomic classification.</title>
        <authorList>
            <person name="Goeker M."/>
        </authorList>
    </citation>
    <scope>NUCLEOTIDE SEQUENCE [LARGE SCALE GENOMIC DNA]</scope>
    <source>
        <strain evidence="7 8">DSM 24906</strain>
    </source>
</reference>
<dbReference type="GO" id="GO:0006824">
    <property type="term" value="P:cobalt ion transport"/>
    <property type="evidence" value="ECO:0007669"/>
    <property type="project" value="InterPro"/>
</dbReference>
<feature type="transmembrane region" description="Helical" evidence="6">
    <location>
        <begin position="76"/>
        <end position="96"/>
    </location>
</feature>
<keyword evidence="4 6" id="KW-1133">Transmembrane helix</keyword>